<dbReference type="Proteomes" id="UP000030746">
    <property type="component" value="Unassembled WGS sequence"/>
</dbReference>
<dbReference type="GeneID" id="20243280"/>
<dbReference type="KEGG" id="lgi:LOTGIDRAFT_175611"/>
<evidence type="ECO:0000313" key="2">
    <source>
        <dbReference type="EMBL" id="ESO93156.1"/>
    </source>
</evidence>
<proteinExistence type="predicted"/>
<keyword evidence="3" id="KW-1185">Reference proteome</keyword>
<dbReference type="EMBL" id="KB201973">
    <property type="protein sequence ID" value="ESO93156.1"/>
    <property type="molecule type" value="Genomic_DNA"/>
</dbReference>
<dbReference type="HOGENOM" id="CLU_2280573_0_0_1"/>
<feature type="region of interest" description="Disordered" evidence="1">
    <location>
        <begin position="1"/>
        <end position="58"/>
    </location>
</feature>
<organism evidence="2 3">
    <name type="scientific">Lottia gigantea</name>
    <name type="common">Giant owl limpet</name>
    <dbReference type="NCBI Taxonomy" id="225164"/>
    <lineage>
        <taxon>Eukaryota</taxon>
        <taxon>Metazoa</taxon>
        <taxon>Spiralia</taxon>
        <taxon>Lophotrochozoa</taxon>
        <taxon>Mollusca</taxon>
        <taxon>Gastropoda</taxon>
        <taxon>Patellogastropoda</taxon>
        <taxon>Lottioidea</taxon>
        <taxon>Lottiidae</taxon>
        <taxon>Lottia</taxon>
    </lineage>
</organism>
<evidence type="ECO:0000313" key="3">
    <source>
        <dbReference type="Proteomes" id="UP000030746"/>
    </source>
</evidence>
<dbReference type="CTD" id="20243280"/>
<dbReference type="RefSeq" id="XP_009056153.1">
    <property type="nucleotide sequence ID" value="XM_009057905.1"/>
</dbReference>
<feature type="compositionally biased region" description="Polar residues" evidence="1">
    <location>
        <begin position="42"/>
        <end position="58"/>
    </location>
</feature>
<dbReference type="AlphaFoldDB" id="V4AI96"/>
<name>V4AI96_LOTGI</name>
<gene>
    <name evidence="2" type="ORF">LOTGIDRAFT_175611</name>
</gene>
<accession>V4AI96</accession>
<reference evidence="2 3" key="1">
    <citation type="journal article" date="2013" name="Nature">
        <title>Insights into bilaterian evolution from three spiralian genomes.</title>
        <authorList>
            <person name="Simakov O."/>
            <person name="Marletaz F."/>
            <person name="Cho S.J."/>
            <person name="Edsinger-Gonzales E."/>
            <person name="Havlak P."/>
            <person name="Hellsten U."/>
            <person name="Kuo D.H."/>
            <person name="Larsson T."/>
            <person name="Lv J."/>
            <person name="Arendt D."/>
            <person name="Savage R."/>
            <person name="Osoegawa K."/>
            <person name="de Jong P."/>
            <person name="Grimwood J."/>
            <person name="Chapman J.A."/>
            <person name="Shapiro H."/>
            <person name="Aerts A."/>
            <person name="Otillar R.P."/>
            <person name="Terry A.Y."/>
            <person name="Boore J.L."/>
            <person name="Grigoriev I.V."/>
            <person name="Lindberg D.R."/>
            <person name="Seaver E.C."/>
            <person name="Weisblat D.A."/>
            <person name="Putnam N.H."/>
            <person name="Rokhsar D.S."/>
        </authorList>
    </citation>
    <scope>NUCLEOTIDE SEQUENCE [LARGE SCALE GENOMIC DNA]</scope>
</reference>
<evidence type="ECO:0000256" key="1">
    <source>
        <dbReference type="SAM" id="MobiDB-lite"/>
    </source>
</evidence>
<sequence length="102" mass="11408">MKPKRKCRSSNTDYDPNKDAESSSSDSGDDPKDKIHVHHMHINQSGESAQDLQVESETAQGITVVNQPPETVGRNQAHFGDGVRPMARRHQQTEAVLTRKFK</sequence>
<protein>
    <submittedName>
        <fullName evidence="2">Uncharacterized protein</fullName>
    </submittedName>
</protein>